<dbReference type="Proteomes" id="UP000701853">
    <property type="component" value="Chromosome 13"/>
</dbReference>
<evidence type="ECO:0000313" key="2">
    <source>
        <dbReference type="Proteomes" id="UP000701853"/>
    </source>
</evidence>
<reference evidence="1 2" key="1">
    <citation type="journal article" date="2021" name="bioRxiv">
        <title>The Gossypium anomalum genome as a resource for cotton improvement and evolutionary analysis of hybrid incompatibility.</title>
        <authorList>
            <person name="Grover C.E."/>
            <person name="Yuan D."/>
            <person name="Arick M.A."/>
            <person name="Miller E.R."/>
            <person name="Hu G."/>
            <person name="Peterson D.G."/>
            <person name="Wendel J.F."/>
            <person name="Udall J.A."/>
        </authorList>
    </citation>
    <scope>NUCLEOTIDE SEQUENCE [LARGE SCALE GENOMIC DNA]</scope>
    <source>
        <strain evidence="1">JFW-Udall</strain>
        <tissue evidence="1">Leaf</tissue>
    </source>
</reference>
<gene>
    <name evidence="1" type="ORF">CXB51_034391</name>
</gene>
<proteinExistence type="predicted"/>
<dbReference type="OrthoDB" id="1001529at2759"/>
<comment type="caution">
    <text evidence="1">The sequence shown here is derived from an EMBL/GenBank/DDBJ whole genome shotgun (WGS) entry which is preliminary data.</text>
</comment>
<keyword evidence="2" id="KW-1185">Reference proteome</keyword>
<protein>
    <submittedName>
        <fullName evidence="1">Uncharacterized protein</fullName>
    </submittedName>
</protein>
<dbReference type="AlphaFoldDB" id="A0A8J5Y8F2"/>
<name>A0A8J5Y8F2_9ROSI</name>
<dbReference type="EMBL" id="JAHUZN010000013">
    <property type="protein sequence ID" value="KAG8472579.1"/>
    <property type="molecule type" value="Genomic_DNA"/>
</dbReference>
<organism evidence="1 2">
    <name type="scientific">Gossypium anomalum</name>
    <dbReference type="NCBI Taxonomy" id="47600"/>
    <lineage>
        <taxon>Eukaryota</taxon>
        <taxon>Viridiplantae</taxon>
        <taxon>Streptophyta</taxon>
        <taxon>Embryophyta</taxon>
        <taxon>Tracheophyta</taxon>
        <taxon>Spermatophyta</taxon>
        <taxon>Magnoliopsida</taxon>
        <taxon>eudicotyledons</taxon>
        <taxon>Gunneridae</taxon>
        <taxon>Pentapetalae</taxon>
        <taxon>rosids</taxon>
        <taxon>malvids</taxon>
        <taxon>Malvales</taxon>
        <taxon>Malvaceae</taxon>
        <taxon>Malvoideae</taxon>
        <taxon>Gossypium</taxon>
    </lineage>
</organism>
<sequence>MVEIVKKSVSEAKLSKEMCTSPAMHLGDCRNREDPINNDMNVGKGDVILTEIGFGCFKVSVPISLDKGRISFSKLTIGQKHNPNPETSTP</sequence>
<accession>A0A8J5Y8F2</accession>
<evidence type="ECO:0000313" key="1">
    <source>
        <dbReference type="EMBL" id="KAG8472579.1"/>
    </source>
</evidence>